<dbReference type="Proteomes" id="UP000249873">
    <property type="component" value="Chromosome"/>
</dbReference>
<evidence type="ECO:0000256" key="1">
    <source>
        <dbReference type="SAM" id="Phobius"/>
    </source>
</evidence>
<sequence>MSKKFKIASILIASFLVVVLCYLFVFDKVEVSTSIPDEIGDLSFPDSISVGSKLIHEVEFDASECHLLLTTSWGNYISEPTLENEKWRFVLEDSLTQTAGIYILDLACKGKLMKSKKMYVISGLPAEPLEAFIGSKSIEADNGVHWAMISAIPADTFNNLTADKTPVNFSLYRPDETFSSFEKEAKHGVAYHKIYSKSKVGKTIIGVTAGAATAKEKELSEMPGFPVNFKIYSERVYSYADKRQNFRLKTSVIKDRYGNIVADGTLLNIDVTDSDQSKRILTSYTMDGVAELDIQNPPLAGKISVNASIYGDAKSNSIELSFKKYLKKLPVRFSAEQKAVIVGPLIGPLKQYMSDGAEIEMYMEGLDQIKIGVVKNGYATIDLSKLKAGIYKGLVSSGGLETKVDIKLETNE</sequence>
<dbReference type="OrthoDB" id="980944at2"/>
<evidence type="ECO:0000313" key="3">
    <source>
        <dbReference type="Proteomes" id="UP000249873"/>
    </source>
</evidence>
<organism evidence="2 3">
    <name type="scientific">Arcticibacterium luteifluviistationis</name>
    <dbReference type="NCBI Taxonomy" id="1784714"/>
    <lineage>
        <taxon>Bacteria</taxon>
        <taxon>Pseudomonadati</taxon>
        <taxon>Bacteroidota</taxon>
        <taxon>Cytophagia</taxon>
        <taxon>Cytophagales</taxon>
        <taxon>Leadbetterellaceae</taxon>
        <taxon>Arcticibacterium</taxon>
    </lineage>
</organism>
<proteinExistence type="predicted"/>
<dbReference type="EMBL" id="CP029480">
    <property type="protein sequence ID" value="AWV99105.1"/>
    <property type="molecule type" value="Genomic_DNA"/>
</dbReference>
<keyword evidence="1" id="KW-0812">Transmembrane</keyword>
<dbReference type="KEGG" id="als:DJ013_13380"/>
<feature type="transmembrane region" description="Helical" evidence="1">
    <location>
        <begin position="7"/>
        <end position="26"/>
    </location>
</feature>
<evidence type="ECO:0000313" key="2">
    <source>
        <dbReference type="EMBL" id="AWV99105.1"/>
    </source>
</evidence>
<keyword evidence="1" id="KW-0472">Membrane</keyword>
<protein>
    <submittedName>
        <fullName evidence="2">Uncharacterized protein</fullName>
    </submittedName>
</protein>
<reference evidence="2 3" key="1">
    <citation type="submission" date="2018-05" db="EMBL/GenBank/DDBJ databases">
        <title>Complete genome sequence of Arcticibacterium luteifluviistationis SM1504T, a cytophagaceae bacterium isolated from Arctic surface seawater.</title>
        <authorList>
            <person name="Li Y."/>
            <person name="Qin Q.-L."/>
        </authorList>
    </citation>
    <scope>NUCLEOTIDE SEQUENCE [LARGE SCALE GENOMIC DNA]</scope>
    <source>
        <strain evidence="2 3">SM1504</strain>
    </source>
</reference>
<keyword evidence="1" id="KW-1133">Transmembrane helix</keyword>
<keyword evidence="3" id="KW-1185">Reference proteome</keyword>
<dbReference type="RefSeq" id="WP_111372298.1">
    <property type="nucleotide sequence ID" value="NZ_CP029480.1"/>
</dbReference>
<name>A0A2Z4GDK7_9BACT</name>
<accession>A0A2Z4GDK7</accession>
<gene>
    <name evidence="2" type="ORF">DJ013_13380</name>
</gene>
<dbReference type="AlphaFoldDB" id="A0A2Z4GDK7"/>